<dbReference type="InterPro" id="IPR001387">
    <property type="entry name" value="Cro/C1-type_HTH"/>
</dbReference>
<dbReference type="GO" id="GO:0003677">
    <property type="term" value="F:DNA binding"/>
    <property type="evidence" value="ECO:0007669"/>
    <property type="project" value="UniProtKB-KW"/>
</dbReference>
<name>A0AAJ6P0R6_9PAST</name>
<accession>A0AAJ6P0R6</accession>
<protein>
    <submittedName>
        <fullName evidence="4">Helix-turn-helix domain-containing protein</fullName>
    </submittedName>
</protein>
<feature type="domain" description="PH" evidence="2">
    <location>
        <begin position="1"/>
        <end position="79"/>
    </location>
</feature>
<dbReference type="AlphaFoldDB" id="A0AAJ6P0R6"/>
<dbReference type="InterPro" id="IPR010982">
    <property type="entry name" value="Lambda_DNA-bd_dom_sf"/>
</dbReference>
<dbReference type="Proteomes" id="UP001236239">
    <property type="component" value="Unassembled WGS sequence"/>
</dbReference>
<proteinExistence type="predicted"/>
<dbReference type="InterPro" id="IPR001849">
    <property type="entry name" value="PH_domain"/>
</dbReference>
<dbReference type="SUPFAM" id="SSF47413">
    <property type="entry name" value="lambda repressor-like DNA-binding domains"/>
    <property type="match status" value="1"/>
</dbReference>
<dbReference type="GO" id="GO:0005829">
    <property type="term" value="C:cytosol"/>
    <property type="evidence" value="ECO:0007669"/>
    <property type="project" value="TreeGrafter"/>
</dbReference>
<dbReference type="RefSeq" id="WP_306374036.1">
    <property type="nucleotide sequence ID" value="NZ_JASAYK010000003.1"/>
</dbReference>
<dbReference type="EMBL" id="JASAYQ010000008">
    <property type="protein sequence ID" value="MDP8172860.1"/>
    <property type="molecule type" value="Genomic_DNA"/>
</dbReference>
<dbReference type="SMART" id="SM00530">
    <property type="entry name" value="HTH_XRE"/>
    <property type="match status" value="1"/>
</dbReference>
<comment type="caution">
    <text evidence="4">The sequence shown here is derived from an EMBL/GenBank/DDBJ whole genome shotgun (WGS) entry which is preliminary data.</text>
</comment>
<sequence>MVIITPQMLAVYLKDYRKQKNLTQAEIANQVGLRQATISDFEKNPNKVTIETFFKIVTALGLEIHLLPKSENEEEVDVW</sequence>
<organism evidence="4 5">
    <name type="scientific">Phocoenobacter skyensis</name>
    <dbReference type="NCBI Taxonomy" id="97481"/>
    <lineage>
        <taxon>Bacteria</taxon>
        <taxon>Pseudomonadati</taxon>
        <taxon>Pseudomonadota</taxon>
        <taxon>Gammaproteobacteria</taxon>
        <taxon>Pasteurellales</taxon>
        <taxon>Pasteurellaceae</taxon>
        <taxon>Phocoenobacter</taxon>
    </lineage>
</organism>
<dbReference type="PROSITE" id="PS50943">
    <property type="entry name" value="HTH_CROC1"/>
    <property type="match status" value="1"/>
</dbReference>
<dbReference type="InterPro" id="IPR050807">
    <property type="entry name" value="TransReg_Diox_bact_type"/>
</dbReference>
<feature type="domain" description="HTH cro/C1-type" evidence="3">
    <location>
        <begin position="13"/>
        <end position="67"/>
    </location>
</feature>
<evidence type="ECO:0000313" key="4">
    <source>
        <dbReference type="EMBL" id="MDP8172860.1"/>
    </source>
</evidence>
<gene>
    <name evidence="4" type="ORF">QJU93_05780</name>
</gene>
<evidence type="ECO:0000256" key="1">
    <source>
        <dbReference type="ARBA" id="ARBA00023125"/>
    </source>
</evidence>
<dbReference type="CDD" id="cd00093">
    <property type="entry name" value="HTH_XRE"/>
    <property type="match status" value="1"/>
</dbReference>
<dbReference type="PANTHER" id="PTHR46797:SF1">
    <property type="entry name" value="METHYLPHOSPHONATE SYNTHASE"/>
    <property type="match status" value="1"/>
</dbReference>
<evidence type="ECO:0000313" key="5">
    <source>
        <dbReference type="Proteomes" id="UP001236239"/>
    </source>
</evidence>
<reference evidence="4" key="1">
    <citation type="journal article" date="2023" name="Front. Microbiol.">
        <title>Phylogeography and host specificity of Pasteurellaceae pathogenic to sea-farmed fish in the north-east Atlantic.</title>
        <authorList>
            <person name="Gulla S."/>
            <person name="Colquhoun D.J."/>
            <person name="Olsen A.B."/>
            <person name="Spilsberg B."/>
            <person name="Lagesen K."/>
            <person name="Aakesson C.P."/>
            <person name="Strom S."/>
            <person name="Manji F."/>
            <person name="Birkbeck T.H."/>
            <person name="Nilsen H.K."/>
        </authorList>
    </citation>
    <scope>NUCLEOTIDE SEQUENCE</scope>
    <source>
        <strain evidence="4">TW16_20</strain>
    </source>
</reference>
<dbReference type="Gene3D" id="1.10.260.40">
    <property type="entry name" value="lambda repressor-like DNA-binding domains"/>
    <property type="match status" value="1"/>
</dbReference>
<dbReference type="GO" id="GO:0003700">
    <property type="term" value="F:DNA-binding transcription factor activity"/>
    <property type="evidence" value="ECO:0007669"/>
    <property type="project" value="TreeGrafter"/>
</dbReference>
<evidence type="ECO:0000259" key="2">
    <source>
        <dbReference type="PROSITE" id="PS50003"/>
    </source>
</evidence>
<dbReference type="PANTHER" id="PTHR46797">
    <property type="entry name" value="HTH-TYPE TRANSCRIPTIONAL REGULATOR"/>
    <property type="match status" value="1"/>
</dbReference>
<keyword evidence="1" id="KW-0238">DNA-binding</keyword>
<dbReference type="Pfam" id="PF01381">
    <property type="entry name" value="HTH_3"/>
    <property type="match status" value="1"/>
</dbReference>
<evidence type="ECO:0000259" key="3">
    <source>
        <dbReference type="PROSITE" id="PS50943"/>
    </source>
</evidence>
<dbReference type="PROSITE" id="PS50003">
    <property type="entry name" value="PH_DOMAIN"/>
    <property type="match status" value="1"/>
</dbReference>